<evidence type="ECO:0000256" key="1">
    <source>
        <dbReference type="SAM" id="MobiDB-lite"/>
    </source>
</evidence>
<accession>A0A146MAE1</accession>
<evidence type="ECO:0000313" key="2">
    <source>
        <dbReference type="EMBL" id="JAQ16714.1"/>
    </source>
</evidence>
<proteinExistence type="predicted"/>
<dbReference type="AlphaFoldDB" id="A0A146MAE1"/>
<dbReference type="InterPro" id="IPR027417">
    <property type="entry name" value="P-loop_NTPase"/>
</dbReference>
<protein>
    <submittedName>
        <fullName evidence="2">DNA mismatch repair protein Msh6</fullName>
    </submittedName>
</protein>
<feature type="region of interest" description="Disordered" evidence="1">
    <location>
        <begin position="16"/>
        <end position="35"/>
    </location>
</feature>
<sequence length="104" mass="11543">MGFTKKYAHSSQEHCLFTKDGTEKEEERSSSGVGEEAKKRILTNIVFSYQPVQGVTPSSFGVEVAKMAGLPLHVLTEASQRSTHAEVLHKQQRTLHDIKAFLSV</sequence>
<dbReference type="Gene3D" id="3.40.50.300">
    <property type="entry name" value="P-loop containing nucleotide triphosphate hydrolases"/>
    <property type="match status" value="1"/>
</dbReference>
<reference evidence="2" key="1">
    <citation type="journal article" date="2016" name="Gigascience">
        <title>De novo construction of an expanded transcriptome assembly for the western tarnished plant bug, Lygus hesperus.</title>
        <authorList>
            <person name="Tassone E.E."/>
            <person name="Geib S.M."/>
            <person name="Hall B."/>
            <person name="Fabrick J.A."/>
            <person name="Brent C.S."/>
            <person name="Hull J.J."/>
        </authorList>
    </citation>
    <scope>NUCLEOTIDE SEQUENCE</scope>
</reference>
<name>A0A146MAE1_LYGHE</name>
<organism evidence="2">
    <name type="scientific">Lygus hesperus</name>
    <name type="common">Western plant bug</name>
    <dbReference type="NCBI Taxonomy" id="30085"/>
    <lineage>
        <taxon>Eukaryota</taxon>
        <taxon>Metazoa</taxon>
        <taxon>Ecdysozoa</taxon>
        <taxon>Arthropoda</taxon>
        <taxon>Hexapoda</taxon>
        <taxon>Insecta</taxon>
        <taxon>Pterygota</taxon>
        <taxon>Neoptera</taxon>
        <taxon>Paraneoptera</taxon>
        <taxon>Hemiptera</taxon>
        <taxon>Heteroptera</taxon>
        <taxon>Panheteroptera</taxon>
        <taxon>Cimicomorpha</taxon>
        <taxon>Miridae</taxon>
        <taxon>Mirini</taxon>
        <taxon>Lygus</taxon>
    </lineage>
</organism>
<dbReference type="EMBL" id="GDHC01001915">
    <property type="protein sequence ID" value="JAQ16714.1"/>
    <property type="molecule type" value="Transcribed_RNA"/>
</dbReference>
<gene>
    <name evidence="2" type="primary">msh6_1</name>
    <name evidence="2" type="ORF">g.93517</name>
</gene>